<sequence>MWLEEVGDDRVTRLVEMMRSGKTFIPEDFPGGDRSFALKTEKKKRWM</sequence>
<gene>
    <name evidence="1" type="ORF">BRAA07T28343Z</name>
</gene>
<organism evidence="1">
    <name type="scientific">Brassica campestris</name>
    <name type="common">Field mustard</name>
    <dbReference type="NCBI Taxonomy" id="3711"/>
    <lineage>
        <taxon>Eukaryota</taxon>
        <taxon>Viridiplantae</taxon>
        <taxon>Streptophyta</taxon>
        <taxon>Embryophyta</taxon>
        <taxon>Tracheophyta</taxon>
        <taxon>Spermatophyta</taxon>
        <taxon>Magnoliopsida</taxon>
        <taxon>eudicotyledons</taxon>
        <taxon>Gunneridae</taxon>
        <taxon>Pentapetalae</taxon>
        <taxon>rosids</taxon>
        <taxon>malvids</taxon>
        <taxon>Brassicales</taxon>
        <taxon>Brassicaceae</taxon>
        <taxon>Brassiceae</taxon>
        <taxon>Brassica</taxon>
    </lineage>
</organism>
<dbReference type="AlphaFoldDB" id="A0A3P6BHZ9"/>
<protein>
    <submittedName>
        <fullName evidence="1">Uncharacterized protein</fullName>
    </submittedName>
</protein>
<dbReference type="EMBL" id="LR031574">
    <property type="protein sequence ID" value="VDC96091.1"/>
    <property type="molecule type" value="Genomic_DNA"/>
</dbReference>
<reference evidence="1" key="1">
    <citation type="submission" date="2018-11" db="EMBL/GenBank/DDBJ databases">
        <authorList>
            <consortium name="Genoscope - CEA"/>
            <person name="William W."/>
        </authorList>
    </citation>
    <scope>NUCLEOTIDE SEQUENCE</scope>
</reference>
<name>A0A3P6BHZ9_BRACM</name>
<proteinExistence type="predicted"/>
<accession>A0A3P6BHZ9</accession>
<evidence type="ECO:0000313" key="1">
    <source>
        <dbReference type="EMBL" id="VDC96091.1"/>
    </source>
</evidence>